<comment type="caution">
    <text evidence="1">The sequence shown here is derived from an EMBL/GenBank/DDBJ whole genome shotgun (WGS) entry which is preliminary data.</text>
</comment>
<evidence type="ECO:0000313" key="2">
    <source>
        <dbReference type="Proteomes" id="UP000836387"/>
    </source>
</evidence>
<evidence type="ECO:0000313" key="1">
    <source>
        <dbReference type="EMBL" id="CAG9956487.1"/>
    </source>
</evidence>
<dbReference type="EMBL" id="CADEHS020000645">
    <property type="protein sequence ID" value="CAG9956487.1"/>
    <property type="molecule type" value="Genomic_DNA"/>
</dbReference>
<accession>A0ACA9USN7</accession>
<protein>
    <submittedName>
        <fullName evidence="1">Uncharacterized protein</fullName>
    </submittedName>
</protein>
<organism evidence="1 2">
    <name type="scientific">Clonostachys rosea f. rosea IK726</name>
    <dbReference type="NCBI Taxonomy" id="1349383"/>
    <lineage>
        <taxon>Eukaryota</taxon>
        <taxon>Fungi</taxon>
        <taxon>Dikarya</taxon>
        <taxon>Ascomycota</taxon>
        <taxon>Pezizomycotina</taxon>
        <taxon>Sordariomycetes</taxon>
        <taxon>Hypocreomycetidae</taxon>
        <taxon>Hypocreales</taxon>
        <taxon>Bionectriaceae</taxon>
        <taxon>Clonostachys</taxon>
    </lineage>
</organism>
<gene>
    <name evidence="1" type="ORF">CRV2_00008393</name>
</gene>
<keyword evidence="2" id="KW-1185">Reference proteome</keyword>
<sequence>MYFAHRLALSTLLDRLGDLIELIYWSGLAKFTNVSAPLSEIKALLSDNDSMIFGEHMWVKATEVVQKCHQSILVFAKQGPYWPQRRGFRPLAKLIVEINGQLNTCIDVLKVITIAAVKDLGEADKRANNLAFALSNEEVPPPINSVTTYDPVIQSLATVRKLRQEARELTVYICRSLSDVLDAAARLDDHENCPRGLVDHKSMKEDEDRSQVAKRWFPKESRGIEEVYYEPFGALEDRIVEMTQRLERAAGPKPIPVGGLNTVQVEAVPAERSDSSEDKDTALHDI</sequence>
<dbReference type="Proteomes" id="UP000836387">
    <property type="component" value="Unassembled WGS sequence"/>
</dbReference>
<name>A0ACA9USN7_BIOOC</name>
<proteinExistence type="predicted"/>
<reference evidence="1" key="1">
    <citation type="submission" date="2020-04" db="EMBL/GenBank/DDBJ databases">
        <authorList>
            <person name="Broberg M."/>
        </authorList>
    </citation>
    <scope>NUCLEOTIDE SEQUENCE</scope>
</reference>
<reference evidence="1" key="2">
    <citation type="submission" date="2021-10" db="EMBL/GenBank/DDBJ databases">
        <authorList>
            <person name="Piombo E."/>
        </authorList>
    </citation>
    <scope>NUCLEOTIDE SEQUENCE</scope>
</reference>